<dbReference type="InterPro" id="IPR055170">
    <property type="entry name" value="GFO_IDH_MocA-like_dom"/>
</dbReference>
<dbReference type="SUPFAM" id="SSF55347">
    <property type="entry name" value="Glyceraldehyde-3-phosphate dehydrogenase-like, C-terminal domain"/>
    <property type="match status" value="1"/>
</dbReference>
<dbReference type="PANTHER" id="PTHR43377">
    <property type="entry name" value="BILIVERDIN REDUCTASE A"/>
    <property type="match status" value="1"/>
</dbReference>
<dbReference type="SUPFAM" id="SSF51735">
    <property type="entry name" value="NAD(P)-binding Rossmann-fold domains"/>
    <property type="match status" value="1"/>
</dbReference>
<dbReference type="Pfam" id="PF22725">
    <property type="entry name" value="GFO_IDH_MocA_C3"/>
    <property type="match status" value="1"/>
</dbReference>
<evidence type="ECO:0008006" key="4">
    <source>
        <dbReference type="Google" id="ProtNLM"/>
    </source>
</evidence>
<name>X1ICH6_9ZZZZ</name>
<sequence length="288" mass="33015">MIKVAVIGCGYWGPNLIRNFIQIPESKVKYCCDLDEEKLKRIKSLYPKPKTTQDYQEILNDPEVEAVAIATPVHTHFELAKEVLEAGKHVFVEKPLTRTSQQARELIRLARKKDKVLMVGHTFLYTAAVNKLKELIDSGELGDVLYISSQRRNLGLFQDDINVVWDLGTHDISVILYLLNHRLGEKECRIVATGQSHFLSENEDVAFITLNFADKIVANLHLSWLDPCKIRNMTVVGTRKMVVYDDIETLEKVKVYDKGVLVPDRYNSYGEFQLSYRYGDITIPRLNT</sequence>
<feature type="domain" description="Gfo/Idh/MocA-like oxidoreductase N-terminal" evidence="1">
    <location>
        <begin position="2"/>
        <end position="121"/>
    </location>
</feature>
<evidence type="ECO:0000259" key="1">
    <source>
        <dbReference type="Pfam" id="PF01408"/>
    </source>
</evidence>
<dbReference type="Gene3D" id="3.30.360.10">
    <property type="entry name" value="Dihydrodipicolinate Reductase, domain 2"/>
    <property type="match status" value="1"/>
</dbReference>
<organism evidence="3">
    <name type="scientific">marine sediment metagenome</name>
    <dbReference type="NCBI Taxonomy" id="412755"/>
    <lineage>
        <taxon>unclassified sequences</taxon>
        <taxon>metagenomes</taxon>
        <taxon>ecological metagenomes</taxon>
    </lineage>
</organism>
<feature type="non-terminal residue" evidence="3">
    <location>
        <position position="288"/>
    </location>
</feature>
<dbReference type="AlphaFoldDB" id="X1ICH6"/>
<feature type="domain" description="GFO/IDH/MocA-like oxidoreductase" evidence="2">
    <location>
        <begin position="130"/>
        <end position="242"/>
    </location>
</feature>
<gene>
    <name evidence="3" type="ORF">S03H2_28245</name>
</gene>
<accession>X1ICH6</accession>
<dbReference type="EMBL" id="BARU01017013">
    <property type="protein sequence ID" value="GAH55288.1"/>
    <property type="molecule type" value="Genomic_DNA"/>
</dbReference>
<protein>
    <recommendedName>
        <fullName evidence="4">Gfo/Idh/MocA-like oxidoreductase N-terminal domain-containing protein</fullName>
    </recommendedName>
</protein>
<dbReference type="Pfam" id="PF01408">
    <property type="entry name" value="GFO_IDH_MocA"/>
    <property type="match status" value="1"/>
</dbReference>
<evidence type="ECO:0000259" key="2">
    <source>
        <dbReference type="Pfam" id="PF22725"/>
    </source>
</evidence>
<dbReference type="InterPro" id="IPR051450">
    <property type="entry name" value="Gfo/Idh/MocA_Oxidoreductases"/>
</dbReference>
<reference evidence="3" key="1">
    <citation type="journal article" date="2014" name="Front. Microbiol.">
        <title>High frequency of phylogenetically diverse reductive dehalogenase-homologous genes in deep subseafloor sedimentary metagenomes.</title>
        <authorList>
            <person name="Kawai M."/>
            <person name="Futagami T."/>
            <person name="Toyoda A."/>
            <person name="Takaki Y."/>
            <person name="Nishi S."/>
            <person name="Hori S."/>
            <person name="Arai W."/>
            <person name="Tsubouchi T."/>
            <person name="Morono Y."/>
            <person name="Uchiyama I."/>
            <person name="Ito T."/>
            <person name="Fujiyama A."/>
            <person name="Inagaki F."/>
            <person name="Takami H."/>
        </authorList>
    </citation>
    <scope>NUCLEOTIDE SEQUENCE</scope>
    <source>
        <strain evidence="3">Expedition CK06-06</strain>
    </source>
</reference>
<proteinExistence type="predicted"/>
<dbReference type="Gene3D" id="3.40.50.720">
    <property type="entry name" value="NAD(P)-binding Rossmann-like Domain"/>
    <property type="match status" value="1"/>
</dbReference>
<comment type="caution">
    <text evidence="3">The sequence shown here is derived from an EMBL/GenBank/DDBJ whole genome shotgun (WGS) entry which is preliminary data.</text>
</comment>
<dbReference type="InterPro" id="IPR036291">
    <property type="entry name" value="NAD(P)-bd_dom_sf"/>
</dbReference>
<dbReference type="InterPro" id="IPR000683">
    <property type="entry name" value="Gfo/Idh/MocA-like_OxRdtase_N"/>
</dbReference>
<evidence type="ECO:0000313" key="3">
    <source>
        <dbReference type="EMBL" id="GAH55288.1"/>
    </source>
</evidence>
<dbReference type="GO" id="GO:0000166">
    <property type="term" value="F:nucleotide binding"/>
    <property type="evidence" value="ECO:0007669"/>
    <property type="project" value="InterPro"/>
</dbReference>
<dbReference type="PANTHER" id="PTHR43377:SF6">
    <property type="entry name" value="GFO_IDH_MOCA-LIKE OXIDOREDUCTASE N-TERMINAL DOMAIN-CONTAINING PROTEIN"/>
    <property type="match status" value="1"/>
</dbReference>